<dbReference type="InterPro" id="IPR011993">
    <property type="entry name" value="PH-like_dom_sf"/>
</dbReference>
<dbReference type="Pfam" id="PF00400">
    <property type="entry name" value="WD40"/>
    <property type="match status" value="2"/>
</dbReference>
<comment type="caution">
    <text evidence="7">The sequence shown here is derived from an EMBL/GenBank/DDBJ whole genome shotgun (WGS) entry which is preliminary data.</text>
</comment>
<evidence type="ECO:0000256" key="4">
    <source>
        <dbReference type="SAM" id="MobiDB-lite"/>
    </source>
</evidence>
<reference evidence="7" key="1">
    <citation type="submission" date="2021-01" db="EMBL/GenBank/DDBJ databases">
        <authorList>
            <person name="Zahm M."/>
            <person name="Roques C."/>
            <person name="Cabau C."/>
            <person name="Klopp C."/>
            <person name="Donnadieu C."/>
            <person name="Jouanno E."/>
            <person name="Lampietro C."/>
            <person name="Louis A."/>
            <person name="Herpin A."/>
            <person name="Echchiki A."/>
            <person name="Berthelot C."/>
            <person name="Parey E."/>
            <person name="Roest-Crollius H."/>
            <person name="Braasch I."/>
            <person name="Postlethwait J."/>
            <person name="Bobe J."/>
            <person name="Montfort J."/>
            <person name="Bouchez O."/>
            <person name="Begum T."/>
            <person name="Mejri S."/>
            <person name="Adams A."/>
            <person name="Chen W.-J."/>
            <person name="Guiguen Y."/>
        </authorList>
    </citation>
    <scope>NUCLEOTIDE SEQUENCE</scope>
    <source>
        <strain evidence="7">YG-15Mar2019-1</strain>
        <tissue evidence="7">Brain</tissue>
    </source>
</reference>
<dbReference type="PROSITE" id="PS50082">
    <property type="entry name" value="WD_REPEATS_2"/>
    <property type="match status" value="1"/>
</dbReference>
<dbReference type="PROSITE" id="PS50197">
    <property type="entry name" value="BEACH"/>
    <property type="match status" value="1"/>
</dbReference>
<dbReference type="SUPFAM" id="SSF81837">
    <property type="entry name" value="BEACH domain"/>
    <property type="match status" value="1"/>
</dbReference>
<keyword evidence="2" id="KW-0677">Repeat</keyword>
<dbReference type="OrthoDB" id="10018316at2759"/>
<dbReference type="Gene3D" id="1.10.1540.10">
    <property type="entry name" value="BEACH domain"/>
    <property type="match status" value="1"/>
</dbReference>
<dbReference type="Gene3D" id="2.30.29.30">
    <property type="entry name" value="Pleckstrin-homology domain (PH domain)/Phosphotyrosine-binding domain (PTB)"/>
    <property type="match status" value="1"/>
</dbReference>
<keyword evidence="8" id="KW-1185">Reference proteome</keyword>
<name>A0A9D3T1B1_MEGAT</name>
<feature type="region of interest" description="Disordered" evidence="4">
    <location>
        <begin position="1"/>
        <end position="43"/>
    </location>
</feature>
<gene>
    <name evidence="7" type="ORF">MATL_G00185510</name>
</gene>
<evidence type="ECO:0000313" key="7">
    <source>
        <dbReference type="EMBL" id="KAG7462495.1"/>
    </source>
</evidence>
<dbReference type="Proteomes" id="UP001046870">
    <property type="component" value="Chromosome 16"/>
</dbReference>
<feature type="region of interest" description="Disordered" evidence="4">
    <location>
        <begin position="3116"/>
        <end position="3139"/>
    </location>
</feature>
<dbReference type="InterPro" id="IPR056252">
    <property type="entry name" value="Alfy-like_Arm-like"/>
</dbReference>
<keyword evidence="1 3" id="KW-0853">WD repeat</keyword>
<dbReference type="FunFam" id="1.10.1540.10:FF:000002">
    <property type="entry name" value="WD repeat and FYVE domain containing 3"/>
    <property type="match status" value="1"/>
</dbReference>
<dbReference type="Gene3D" id="1.25.10.10">
    <property type="entry name" value="Leucine-rich Repeat Variant"/>
    <property type="match status" value="1"/>
</dbReference>
<feature type="domain" description="BEACH" evidence="5">
    <location>
        <begin position="2548"/>
        <end position="2842"/>
    </location>
</feature>
<dbReference type="InterPro" id="IPR016024">
    <property type="entry name" value="ARM-type_fold"/>
</dbReference>
<dbReference type="PROSITE" id="PS50294">
    <property type="entry name" value="WD_REPEATS_REGION"/>
    <property type="match status" value="1"/>
</dbReference>
<dbReference type="SUPFAM" id="SSF50729">
    <property type="entry name" value="PH domain-like"/>
    <property type="match status" value="1"/>
</dbReference>
<evidence type="ECO:0000256" key="3">
    <source>
        <dbReference type="PROSITE-ProRule" id="PRU00221"/>
    </source>
</evidence>
<evidence type="ECO:0000256" key="2">
    <source>
        <dbReference type="ARBA" id="ARBA00022737"/>
    </source>
</evidence>
<dbReference type="Gene3D" id="2.130.10.10">
    <property type="entry name" value="YVTN repeat-like/Quinoprotein amine dehydrogenase"/>
    <property type="match status" value="1"/>
</dbReference>
<evidence type="ECO:0000256" key="1">
    <source>
        <dbReference type="ARBA" id="ARBA00022574"/>
    </source>
</evidence>
<evidence type="ECO:0000259" key="5">
    <source>
        <dbReference type="PROSITE" id="PS50197"/>
    </source>
</evidence>
<dbReference type="InterPro" id="IPR036372">
    <property type="entry name" value="BEACH_dom_sf"/>
</dbReference>
<dbReference type="InterPro" id="IPR000409">
    <property type="entry name" value="BEACH_dom"/>
</dbReference>
<feature type="repeat" description="WD" evidence="3">
    <location>
        <begin position="2985"/>
        <end position="3026"/>
    </location>
</feature>
<dbReference type="PROSITE" id="PS51783">
    <property type="entry name" value="PH_BEACH"/>
    <property type="match status" value="1"/>
</dbReference>
<dbReference type="CDD" id="cd06071">
    <property type="entry name" value="Beach"/>
    <property type="match status" value="1"/>
</dbReference>
<sequence>MAEINKETGELSALRETAGPPGPMGDQDLSGQPHRVSPEAADPSPVLTLRDQLFVLETNSQRPIQEREDDILKVLPLFIEVSQSGEGEELNLQGLASQVAEVVVFNIQQKLSEKPAEEARHEVEQFFEGKGEVRETRGWLLLKSLSLLSAGESDIVTTIIKSGLPAALVKCLYLFVALPPRKGNAEEESASCSFQEVFTQVLLQLCRQVCCVEELVETRELQCLIIALTSLWDQCSSAWRRQASRLLRAVSAAQARSTVPALQAKNCIKICIQNMLKITQQVAGPVLAEVAVSVFSFVKDSYPFNPALFEEFESNEGYRVLQMIMSRCEDGVTAEDVGPLEELLDLIASLTLCGRAELKVAVCVNNPQPPGFKFDPVLTKGSSVKNLTAFRIIHSSFLRSENVYTCSQILRTIQNIWTWDKANFFLLEWTLQSLAQLAECVWRKPPPVHALFFELVEAVVSQLSYIPHETLKKVQGIFHQGLSVPFNVAALDCYHRLCGRSGLFCEVLSDSGMLELLLAELKQQAKVLRKAGVTGNNDQETDEKRDEKTLTVNMLKVVATLAMKSVRNTVAIRDYGMIPYIKIFLDDEQLRGHALSVLEQLSEINADEYMSTTIGALCSSTESELSLKQSLLQSILKVLKSPSTWNAFRNAGGFNGLLSVIVDMEGALSARPPGPWASLRHSDIMDLILLTLHTVALAVHLYPVNEHFFHTTGQYERLADALLQLGCFQGGSLGACGANLTPDRSRTFHELVEAAERPGAAVATPLQDCIRLLSYLDQLATGTLVSLDFASEPEENPECPEDLPLEHLPAEEDPLWRGRSPSSSISSVTNDFGNRLTFDQIILHPGAVCVIMTLLPKIFCQDDPQLSAELQFAVADYVQSLVKSEQNRQIMCESGLLLTLLTHCKAVLISSDHPLHLPVVRVFEKLASQAVDHVSLRKFLCLGHPFMCAAENDLPSAQKADPLMTAPVSNGHDADVTGVPVSDEAKPSSRDLKRSFSLLNKNVGPGIPPHQIVSLISMTSPRSFRPHKLSVSPSFVEFDMSDSGYGCLFLPSLATVKGVSADSISTGGIGCDCRGFPPSAGLSFSCWFLIGRFSSACDSHPIRLLTVVRHMSRAEQQFVCLSVSISAPDGCLVISTEEEAYQFLDMMEPEVHTPTPLSASVRFKCAKQLVPGQWHHLVVVLAKDIKKSCKLTAYLNGKMFGVAKMKYIQPFPGQCISMDPTAVIDVCGIIGTPSLWKQRTSLIWRVGPTYLFEEALTSESVEVMHAQGTKYLGNYLSLTPQASGTDSDATPFRIVPEERISFGFNPAVSTITTVAEIRELYNEVDCRLIAKEIGITSRDNCTPVYLARNIAQHLSGTARTIGAALVGHFGVRTFVSNSAADSFLYIGGPTVILSLVAMAVDDNSMYAATKVLLSALSTSPSLEKEMNRIHGYKLLAFLLKMKSGLISHRTFQLILSIVGTLELGSSSIYVQNLSAFRDILCDFEVWESAPDNLDLLVLNHFADILKSSSGDPRNAEVMHRLNVTTKLLFLLNEPTLTCRKASLISTIIQRLLSGYFNTKDVCRLGLFLVYTLLPPSLNENTIFSGIVFDVSSQALSQTPARTVWIRNQLLEMLFSLISSDTALSAKQQEEIFFALGPDWFLLFIQSHLHSSTVTLGFRLLTEFLSHPTVVTKFRDGISPGTLVEKMAEEPLAVMDNLKTHSWSFECVSYTSPGFDVLRKLLISHAKVPQIYALLAALLLRRTGYESLAGEKELDEVLQGVIDWANDASGQQLCADAATVLLELVKAIISKPLSRTEDSWEIRHPGSVMQFFCLVHSLHPRDPLWGSPDFLKVLAESVFPPDSQESCAAAPWQDGGIAPPPEAPLPRAMHPARKQVFDFIRILLMDSLINVPAKNGLHPFVLLLEFSPEAATQEQKQTFQTEVLESLMDIVHMTCQEEGQSTHVARDDVKASNTRQDGKMATLIENVAFFSKKLVEKLYSGMFVADPEKILVFIAEQIVVVMEKAQSLREKTISVLYNSANRATLYFLSRPRQTLAERQVTVQTLRVLQQQWDVLLATYNANVNFLTCLLHCLLLLKSGSYPDGFGCETHKKQHKKIWSHLLPRKNSHMSEAGEAGEAGEAVETPDSAEVESELAALLESTWRRLMLERRHSLEEAYKMELSAKQGGREGPPGIGDISPLWEETALKAWQLFIDSQKKKMTNANQKKSSALSAAVRSAQRKLGKDTTCTVEEYLMCMEAHRKTGQEMFESLLKNHIQMLHCENDRMADQWQRAEEELLRERGLFGPGPGVFLKRGWVQDTAEGPSRMRPRIRRKAVRRSKKFPASSLGLYMKCNFVEENRGIAESGEPDSEVRILCEAGQEAEENGLDCEQLTFFPSLSDATPTSEDAPDFSQQCTETQVILQELVEGEEVKGKLCVVIVNGHIITEGVLLFGKNDFYICEGFTLSLTGDVCCKSHHPTSSVRDSFICSLFSKESPASSPSCRRYPYREIKEAHIMRFLLEDNALEILMRNGQSAFLVFQNKEHIPAFKRLCSVVPSLKGRGVTEAIINVRKNAGGDKTALHKWQKGEMSNFEYLMHLNTLAGRTYNDLMQYPVFPWVLADHDSETLDLTSPSTSRDLSKPMGAQTEKRKEKFVQRYNDVEGTEGDLAVRCHYCTHYSSAIIVALFLVRMEPFSQTFLSLQGGSFDVADRMFHSVKKEWESASRENMSDVRELIPEFYYLPDFLVNSNNFELGRMQDGTSLGDVVLPPWAKGDPQEFIRMHREALESDYVSAHLHLWIDLIFGFRQQGPAAVEAVNTFHPYFYAERMDADSLKDPLKKSTVLGFVSNFGQIPKQLFTKPHPPRMAHKGSLTKETSGPNHLPPFFFRLDKLKPSVQPVKELIRGPVGHMVCGEKEILAVEKNKLLIPPLWNTFFSWGFHDNTCAFGNHGTEKNFAVCESLTDWGESLCAACPNPTTVITGGTGTVVCVWEISISKDKLKHMRLKQALYGHVDAVTCLAASEAYSVIVSGSRDRTCILWDLEELSYITQLPGHSASLTALAINDLTGEIATCAGAHLYLWTMKGQLLSSIDTSFGPEGAILCCCFTQKHEWDSRNVIVTGCADGIVRIWKTEYTKAQLPAHQEEPLPQGDHRPADSGKADAPGKGWERHLVLCLELNRSQAVSRRRYKNNPAVTALAIPRSHGALLVGDAWGRVFCWTCEV</sequence>
<dbReference type="InterPro" id="IPR019775">
    <property type="entry name" value="WD40_repeat_CS"/>
</dbReference>
<dbReference type="Pfam" id="PF23295">
    <property type="entry name" value="Arm_4"/>
    <property type="match status" value="1"/>
</dbReference>
<dbReference type="SMART" id="SM00320">
    <property type="entry name" value="WD40"/>
    <property type="match status" value="4"/>
</dbReference>
<proteinExistence type="predicted"/>
<dbReference type="PANTHER" id="PTHR46108:SF3">
    <property type="entry name" value="WD REPEAT- AND FYVE DOMAIN-CONTAINING PROTEIN 4"/>
    <property type="match status" value="1"/>
</dbReference>
<dbReference type="CDD" id="cd01201">
    <property type="entry name" value="PH_BEACH"/>
    <property type="match status" value="1"/>
</dbReference>
<dbReference type="InterPro" id="IPR036322">
    <property type="entry name" value="WD40_repeat_dom_sf"/>
</dbReference>
<organism evidence="7 8">
    <name type="scientific">Megalops atlanticus</name>
    <name type="common">Tarpon</name>
    <name type="synonym">Clupea gigantea</name>
    <dbReference type="NCBI Taxonomy" id="7932"/>
    <lineage>
        <taxon>Eukaryota</taxon>
        <taxon>Metazoa</taxon>
        <taxon>Chordata</taxon>
        <taxon>Craniata</taxon>
        <taxon>Vertebrata</taxon>
        <taxon>Euteleostomi</taxon>
        <taxon>Actinopterygii</taxon>
        <taxon>Neopterygii</taxon>
        <taxon>Teleostei</taxon>
        <taxon>Elopiformes</taxon>
        <taxon>Megalopidae</taxon>
        <taxon>Megalops</taxon>
    </lineage>
</organism>
<dbReference type="Pfam" id="PF14844">
    <property type="entry name" value="PH_BEACH"/>
    <property type="match status" value="1"/>
</dbReference>
<evidence type="ECO:0000313" key="8">
    <source>
        <dbReference type="Proteomes" id="UP001046870"/>
    </source>
</evidence>
<feature type="domain" description="BEACH-type PH" evidence="6">
    <location>
        <begin position="2405"/>
        <end position="2531"/>
    </location>
</feature>
<dbReference type="InterPro" id="IPR023362">
    <property type="entry name" value="PH-BEACH_dom"/>
</dbReference>
<dbReference type="PANTHER" id="PTHR46108">
    <property type="entry name" value="BLUE CHEESE"/>
    <property type="match status" value="1"/>
</dbReference>
<dbReference type="InterPro" id="IPR051944">
    <property type="entry name" value="BEACH_domain_protein"/>
</dbReference>
<feature type="compositionally biased region" description="Basic and acidic residues" evidence="4">
    <location>
        <begin position="3118"/>
        <end position="3135"/>
    </location>
</feature>
<dbReference type="GO" id="GO:0019882">
    <property type="term" value="P:antigen processing and presentation"/>
    <property type="evidence" value="ECO:0007669"/>
    <property type="project" value="TreeGrafter"/>
</dbReference>
<dbReference type="InterPro" id="IPR001680">
    <property type="entry name" value="WD40_rpt"/>
</dbReference>
<accession>A0A9D3T1B1</accession>
<evidence type="ECO:0008006" key="9">
    <source>
        <dbReference type="Google" id="ProtNLM"/>
    </source>
</evidence>
<dbReference type="InterPro" id="IPR011989">
    <property type="entry name" value="ARM-like"/>
</dbReference>
<dbReference type="SUPFAM" id="SSF48371">
    <property type="entry name" value="ARM repeat"/>
    <property type="match status" value="1"/>
</dbReference>
<dbReference type="PROSITE" id="PS00678">
    <property type="entry name" value="WD_REPEATS_1"/>
    <property type="match status" value="1"/>
</dbReference>
<dbReference type="InterPro" id="IPR015943">
    <property type="entry name" value="WD40/YVTN_repeat-like_dom_sf"/>
</dbReference>
<dbReference type="SUPFAM" id="SSF50978">
    <property type="entry name" value="WD40 repeat-like"/>
    <property type="match status" value="1"/>
</dbReference>
<protein>
    <recommendedName>
        <fullName evidence="9">WD repeat- and FYVE domain-containing protein 4</fullName>
    </recommendedName>
</protein>
<dbReference type="Pfam" id="PF02138">
    <property type="entry name" value="Beach"/>
    <property type="match status" value="1"/>
</dbReference>
<dbReference type="SMART" id="SM01026">
    <property type="entry name" value="Beach"/>
    <property type="match status" value="1"/>
</dbReference>
<evidence type="ECO:0000259" key="6">
    <source>
        <dbReference type="PROSITE" id="PS51783"/>
    </source>
</evidence>
<dbReference type="EMBL" id="JAFDVH010000016">
    <property type="protein sequence ID" value="KAG7462495.1"/>
    <property type="molecule type" value="Genomic_DNA"/>
</dbReference>